<sequence>MRTVYFDYNATTPLDPQVREAMLPFLDGIYGNPSSVHHVGRKARSILDEAHDRVAKVLGAKPSEIIFTSGGTEADNLAIFGTARLLKSKGRHIITSVIEHHAVLHCVDYLEKKEGFEITRLPVDREGFIHPEDLKKAIRPDTILVTLMAANNEIGTVQPVAELGAICRERGVLFHTDAVQWFGKEPFANIHQFNADLVSICAHKFHGPKGAGALYIKSPLHPDPILFGGGHENERRAGTENMAAIIGLVEAMERFVSNPIFSREKLLPLTERLITLVDSMPRVQLVGPRDKRLVNTVAFLVEGSDSIALLAGLDLEGICASSGSACSAGSIEPSHVIVGLGVDRNLANSLVRFSLGRESTMGEVEYAERIVPQVIKRAQRPQ</sequence>
<dbReference type="Proteomes" id="UP000003688">
    <property type="component" value="Unassembled WGS sequence"/>
</dbReference>
<evidence type="ECO:0000256" key="6">
    <source>
        <dbReference type="ARBA" id="ARBA00022723"/>
    </source>
</evidence>
<keyword evidence="7" id="KW-0663">Pyridoxal phosphate</keyword>
<proteinExistence type="inferred from homology"/>
<dbReference type="STRING" id="320771.Cflav_PD4670"/>
<evidence type="ECO:0000259" key="11">
    <source>
        <dbReference type="Pfam" id="PF00266"/>
    </source>
</evidence>
<dbReference type="PIRSF" id="PIRSF005572">
    <property type="entry name" value="NifS"/>
    <property type="match status" value="1"/>
</dbReference>
<comment type="cofactor">
    <cofactor evidence="1">
        <name>pyridoxal 5'-phosphate</name>
        <dbReference type="ChEBI" id="CHEBI:597326"/>
    </cofactor>
</comment>
<gene>
    <name evidence="12" type="ORF">Cflav_PD4670</name>
</gene>
<keyword evidence="5 12" id="KW-0808">Transferase</keyword>
<evidence type="ECO:0000256" key="5">
    <source>
        <dbReference type="ARBA" id="ARBA00022679"/>
    </source>
</evidence>
<dbReference type="SUPFAM" id="SSF53383">
    <property type="entry name" value="PLP-dependent transferases"/>
    <property type="match status" value="1"/>
</dbReference>
<comment type="similarity">
    <text evidence="3">Belongs to the class-V pyridoxal-phosphate-dependent aminotransferase family. NifS/IscS subfamily.</text>
</comment>
<dbReference type="InterPro" id="IPR015422">
    <property type="entry name" value="PyrdxlP-dep_Trfase_small"/>
</dbReference>
<dbReference type="GO" id="GO:0031071">
    <property type="term" value="F:cysteine desulfurase activity"/>
    <property type="evidence" value="ECO:0007669"/>
    <property type="project" value="UniProtKB-EC"/>
</dbReference>
<keyword evidence="12" id="KW-0032">Aminotransferase</keyword>
<protein>
    <recommendedName>
        <fullName evidence="4">cysteine desulfurase</fullName>
        <ecNumber evidence="4">2.8.1.7</ecNumber>
    </recommendedName>
</protein>
<name>B9XEB6_PEDPL</name>
<feature type="domain" description="Aminotransferase class V" evidence="11">
    <location>
        <begin position="4"/>
        <end position="366"/>
    </location>
</feature>
<dbReference type="OrthoDB" id="9808002at2"/>
<comment type="function">
    <text evidence="2">Catalyzes the removal of elemental sulfur atoms from cysteine to produce alanine. Seems to participate in the biosynthesis of the nitrogenase metalloclusters by providing the inorganic sulfur required for the Fe-S core formation.</text>
</comment>
<organism evidence="12 13">
    <name type="scientific">Pedosphaera parvula (strain Ellin514)</name>
    <dbReference type="NCBI Taxonomy" id="320771"/>
    <lineage>
        <taxon>Bacteria</taxon>
        <taxon>Pseudomonadati</taxon>
        <taxon>Verrucomicrobiota</taxon>
        <taxon>Pedosphaerae</taxon>
        <taxon>Pedosphaerales</taxon>
        <taxon>Pedosphaeraceae</taxon>
        <taxon>Pedosphaera</taxon>
    </lineage>
</organism>
<keyword evidence="13" id="KW-1185">Reference proteome</keyword>
<dbReference type="AlphaFoldDB" id="B9XEB6"/>
<dbReference type="FunFam" id="3.40.640.10:FF:000084">
    <property type="entry name" value="IscS-like cysteine desulfurase"/>
    <property type="match status" value="1"/>
</dbReference>
<evidence type="ECO:0000256" key="2">
    <source>
        <dbReference type="ARBA" id="ARBA00003120"/>
    </source>
</evidence>
<evidence type="ECO:0000256" key="10">
    <source>
        <dbReference type="ARBA" id="ARBA00050776"/>
    </source>
</evidence>
<dbReference type="InterPro" id="IPR016454">
    <property type="entry name" value="Cysteine_dSase"/>
</dbReference>
<dbReference type="GO" id="GO:0046872">
    <property type="term" value="F:metal ion binding"/>
    <property type="evidence" value="ECO:0007669"/>
    <property type="project" value="UniProtKB-KW"/>
</dbReference>
<dbReference type="GO" id="GO:0051536">
    <property type="term" value="F:iron-sulfur cluster binding"/>
    <property type="evidence" value="ECO:0007669"/>
    <property type="project" value="UniProtKB-KW"/>
</dbReference>
<evidence type="ECO:0000256" key="1">
    <source>
        <dbReference type="ARBA" id="ARBA00001933"/>
    </source>
</evidence>
<reference evidence="12 13" key="1">
    <citation type="journal article" date="2011" name="J. Bacteriol.">
        <title>Genome sequence of 'Pedosphaera parvula' Ellin514, an aerobic Verrucomicrobial isolate from pasture soil.</title>
        <authorList>
            <person name="Kant R."/>
            <person name="van Passel M.W."/>
            <person name="Sangwan P."/>
            <person name="Palva A."/>
            <person name="Lucas S."/>
            <person name="Copeland A."/>
            <person name="Lapidus A."/>
            <person name="Glavina Del Rio T."/>
            <person name="Dalin E."/>
            <person name="Tice H."/>
            <person name="Bruce D."/>
            <person name="Goodwin L."/>
            <person name="Pitluck S."/>
            <person name="Chertkov O."/>
            <person name="Larimer F.W."/>
            <person name="Land M.L."/>
            <person name="Hauser L."/>
            <person name="Brettin T.S."/>
            <person name="Detter J.C."/>
            <person name="Han S."/>
            <person name="de Vos W.M."/>
            <person name="Janssen P.H."/>
            <person name="Smidt H."/>
        </authorList>
    </citation>
    <scope>NUCLEOTIDE SEQUENCE [LARGE SCALE GENOMIC DNA]</scope>
    <source>
        <strain evidence="12 13">Ellin514</strain>
    </source>
</reference>
<dbReference type="Gene3D" id="3.40.640.10">
    <property type="entry name" value="Type I PLP-dependent aspartate aminotransferase-like (Major domain)"/>
    <property type="match status" value="1"/>
</dbReference>
<comment type="catalytic activity">
    <reaction evidence="10">
        <text>(sulfur carrier)-H + L-cysteine = (sulfur carrier)-SH + L-alanine</text>
        <dbReference type="Rhea" id="RHEA:43892"/>
        <dbReference type="Rhea" id="RHEA-COMP:14737"/>
        <dbReference type="Rhea" id="RHEA-COMP:14739"/>
        <dbReference type="ChEBI" id="CHEBI:29917"/>
        <dbReference type="ChEBI" id="CHEBI:35235"/>
        <dbReference type="ChEBI" id="CHEBI:57972"/>
        <dbReference type="ChEBI" id="CHEBI:64428"/>
        <dbReference type="EC" id="2.8.1.7"/>
    </reaction>
</comment>
<evidence type="ECO:0000256" key="9">
    <source>
        <dbReference type="ARBA" id="ARBA00023014"/>
    </source>
</evidence>
<evidence type="ECO:0000313" key="12">
    <source>
        <dbReference type="EMBL" id="EEF61630.1"/>
    </source>
</evidence>
<dbReference type="Pfam" id="PF00266">
    <property type="entry name" value="Aminotran_5"/>
    <property type="match status" value="1"/>
</dbReference>
<evidence type="ECO:0000256" key="4">
    <source>
        <dbReference type="ARBA" id="ARBA00012239"/>
    </source>
</evidence>
<dbReference type="RefSeq" id="WP_007414164.1">
    <property type="nucleotide sequence ID" value="NZ_ABOX02000008.1"/>
</dbReference>
<dbReference type="EC" id="2.8.1.7" evidence="4"/>
<evidence type="ECO:0000256" key="7">
    <source>
        <dbReference type="ARBA" id="ARBA00022898"/>
    </source>
</evidence>
<keyword evidence="6" id="KW-0479">Metal-binding</keyword>
<dbReference type="EMBL" id="ABOX02000008">
    <property type="protein sequence ID" value="EEF61630.1"/>
    <property type="molecule type" value="Genomic_DNA"/>
</dbReference>
<dbReference type="PANTHER" id="PTHR11601:SF34">
    <property type="entry name" value="CYSTEINE DESULFURASE"/>
    <property type="match status" value="1"/>
</dbReference>
<dbReference type="GO" id="GO:0008483">
    <property type="term" value="F:transaminase activity"/>
    <property type="evidence" value="ECO:0007669"/>
    <property type="project" value="UniProtKB-KW"/>
</dbReference>
<keyword evidence="8" id="KW-0408">Iron</keyword>
<comment type="caution">
    <text evidence="12">The sequence shown here is derived from an EMBL/GenBank/DDBJ whole genome shotgun (WGS) entry which is preliminary data.</text>
</comment>
<accession>B9XEB6</accession>
<evidence type="ECO:0000256" key="8">
    <source>
        <dbReference type="ARBA" id="ARBA00023004"/>
    </source>
</evidence>
<dbReference type="Gene3D" id="3.90.1150.10">
    <property type="entry name" value="Aspartate Aminotransferase, domain 1"/>
    <property type="match status" value="1"/>
</dbReference>
<keyword evidence="9" id="KW-0411">Iron-sulfur</keyword>
<evidence type="ECO:0000313" key="13">
    <source>
        <dbReference type="Proteomes" id="UP000003688"/>
    </source>
</evidence>
<dbReference type="PANTHER" id="PTHR11601">
    <property type="entry name" value="CYSTEINE DESULFURYLASE FAMILY MEMBER"/>
    <property type="match status" value="1"/>
</dbReference>
<dbReference type="InterPro" id="IPR000192">
    <property type="entry name" value="Aminotrans_V_dom"/>
</dbReference>
<dbReference type="Gene3D" id="1.10.260.50">
    <property type="match status" value="1"/>
</dbReference>
<evidence type="ECO:0000256" key="3">
    <source>
        <dbReference type="ARBA" id="ARBA00006490"/>
    </source>
</evidence>
<dbReference type="InterPro" id="IPR015421">
    <property type="entry name" value="PyrdxlP-dep_Trfase_major"/>
</dbReference>
<dbReference type="InterPro" id="IPR015424">
    <property type="entry name" value="PyrdxlP-dep_Trfase"/>
</dbReference>